<keyword evidence="3 4" id="KW-0687">Ribonucleoprotein</keyword>
<evidence type="ECO:0000256" key="2">
    <source>
        <dbReference type="ARBA" id="ARBA00022980"/>
    </source>
</evidence>
<dbReference type="AlphaFoldDB" id="A0A0C3ATS4"/>
<evidence type="ECO:0000313" key="9">
    <source>
        <dbReference type="Proteomes" id="UP000054097"/>
    </source>
</evidence>
<evidence type="ECO:0000256" key="6">
    <source>
        <dbReference type="SAM" id="MobiDB-lite"/>
    </source>
</evidence>
<dbReference type="EMBL" id="KN824295">
    <property type="protein sequence ID" value="KIM27970.1"/>
    <property type="molecule type" value="Genomic_DNA"/>
</dbReference>
<dbReference type="GO" id="GO:0005737">
    <property type="term" value="C:cytoplasm"/>
    <property type="evidence" value="ECO:0007669"/>
    <property type="project" value="UniProtKB-ARBA"/>
</dbReference>
<evidence type="ECO:0000256" key="1">
    <source>
        <dbReference type="ARBA" id="ARBA00008945"/>
    </source>
</evidence>
<dbReference type="OrthoDB" id="309483at2759"/>
<dbReference type="GO" id="GO:1990904">
    <property type="term" value="C:ribonucleoprotein complex"/>
    <property type="evidence" value="ECO:0007669"/>
    <property type="project" value="UniProtKB-UniRule"/>
</dbReference>
<dbReference type="STRING" id="933852.A0A0C3ATS4"/>
<dbReference type="InterPro" id="IPR020568">
    <property type="entry name" value="Ribosomal_Su5_D2-typ_SF"/>
</dbReference>
<reference evidence="8 9" key="1">
    <citation type="submission" date="2014-04" db="EMBL/GenBank/DDBJ databases">
        <authorList>
            <consortium name="DOE Joint Genome Institute"/>
            <person name="Kuo A."/>
            <person name="Zuccaro A."/>
            <person name="Kohler A."/>
            <person name="Nagy L.G."/>
            <person name="Floudas D."/>
            <person name="Copeland A."/>
            <person name="Barry K.W."/>
            <person name="Cichocki N."/>
            <person name="Veneault-Fourrey C."/>
            <person name="LaButti K."/>
            <person name="Lindquist E.A."/>
            <person name="Lipzen A."/>
            <person name="Lundell T."/>
            <person name="Morin E."/>
            <person name="Murat C."/>
            <person name="Sun H."/>
            <person name="Tunlid A."/>
            <person name="Henrissat B."/>
            <person name="Grigoriev I.V."/>
            <person name="Hibbett D.S."/>
            <person name="Martin F."/>
            <person name="Nordberg H.P."/>
            <person name="Cantor M.N."/>
            <person name="Hua S.X."/>
        </authorList>
    </citation>
    <scope>NUCLEOTIDE SEQUENCE [LARGE SCALE GENOMIC DNA]</scope>
    <source>
        <strain evidence="8 9">MAFF 305830</strain>
    </source>
</reference>
<accession>A0A0C3ATS4</accession>
<dbReference type="HOGENOM" id="CLU_1027324_0_0_1"/>
<keyword evidence="2 4" id="KW-0689">Ribosomal protein</keyword>
<feature type="region of interest" description="Disordered" evidence="6">
    <location>
        <begin position="1"/>
        <end position="39"/>
    </location>
</feature>
<comment type="similarity">
    <text evidence="1 5">Belongs to the universal ribosomal protein uS5 family.</text>
</comment>
<proteinExistence type="inferred from homology"/>
<name>A0A0C3ATS4_SERVB</name>
<sequence length="271" mass="30216">MDALRQSGTAAEWGADDSQATSRSRRRRGQVDDGQYETPLDEALDLQAWNSGDLVNDFEQWDQHATPLEETSSLPSPAEAQTLPPNVVSTLMRFPLISKRVVQQGGKGRMPSWYVLTVAGNGQGLVGVGEGKDTENPRAIEKSFIAACKDLDWVDRFEDRTLWNEIDTKWGSTRVLMRPRPMGFGLRCNPFIHQVCKAAGIKDISAKVYGSRNGMNIIKACLRVLRGGHAPPMMGDGVGRKGTRMDKGYGMRGRENIERERGRWLADNRLR</sequence>
<dbReference type="Pfam" id="PF03719">
    <property type="entry name" value="Ribosomal_S5_C"/>
    <property type="match status" value="1"/>
</dbReference>
<evidence type="ECO:0000259" key="7">
    <source>
        <dbReference type="PROSITE" id="PS50881"/>
    </source>
</evidence>
<dbReference type="SUPFAM" id="SSF54211">
    <property type="entry name" value="Ribosomal protein S5 domain 2-like"/>
    <property type="match status" value="1"/>
</dbReference>
<dbReference type="SUPFAM" id="SSF54768">
    <property type="entry name" value="dsRNA-binding domain-like"/>
    <property type="match status" value="1"/>
</dbReference>
<dbReference type="PANTHER" id="PTHR48277:SF1">
    <property type="entry name" value="MITOCHONDRIAL RIBOSOMAL PROTEIN S5"/>
    <property type="match status" value="1"/>
</dbReference>
<protein>
    <recommendedName>
        <fullName evidence="7">S5 DRBM domain-containing protein</fullName>
    </recommendedName>
</protein>
<dbReference type="Gene3D" id="3.30.160.20">
    <property type="match status" value="1"/>
</dbReference>
<dbReference type="InterPro" id="IPR005324">
    <property type="entry name" value="Ribosomal_uS5_C"/>
</dbReference>
<evidence type="ECO:0000256" key="3">
    <source>
        <dbReference type="ARBA" id="ARBA00023274"/>
    </source>
</evidence>
<dbReference type="GO" id="GO:0003723">
    <property type="term" value="F:RNA binding"/>
    <property type="evidence" value="ECO:0007669"/>
    <property type="project" value="InterPro"/>
</dbReference>
<dbReference type="GO" id="GO:0006412">
    <property type="term" value="P:translation"/>
    <property type="evidence" value="ECO:0007669"/>
    <property type="project" value="InterPro"/>
</dbReference>
<evidence type="ECO:0000256" key="5">
    <source>
        <dbReference type="RuleBase" id="RU003823"/>
    </source>
</evidence>
<feature type="domain" description="S5 DRBM" evidence="7">
    <location>
        <begin position="91"/>
        <end position="154"/>
    </location>
</feature>
<dbReference type="PROSITE" id="PS50881">
    <property type="entry name" value="S5_DSRBD"/>
    <property type="match status" value="1"/>
</dbReference>
<gene>
    <name evidence="8" type="ORF">M408DRAFT_70409</name>
</gene>
<evidence type="ECO:0000256" key="4">
    <source>
        <dbReference type="PROSITE-ProRule" id="PRU00268"/>
    </source>
</evidence>
<dbReference type="InterPro" id="IPR013810">
    <property type="entry name" value="Ribosomal_uS5_N"/>
</dbReference>
<evidence type="ECO:0000313" key="8">
    <source>
        <dbReference type="EMBL" id="KIM27970.1"/>
    </source>
</evidence>
<dbReference type="Gene3D" id="3.30.230.10">
    <property type="match status" value="1"/>
</dbReference>
<reference evidence="9" key="2">
    <citation type="submission" date="2015-01" db="EMBL/GenBank/DDBJ databases">
        <title>Evolutionary Origins and Diversification of the Mycorrhizal Mutualists.</title>
        <authorList>
            <consortium name="DOE Joint Genome Institute"/>
            <consortium name="Mycorrhizal Genomics Consortium"/>
            <person name="Kohler A."/>
            <person name="Kuo A."/>
            <person name="Nagy L.G."/>
            <person name="Floudas D."/>
            <person name="Copeland A."/>
            <person name="Barry K.W."/>
            <person name="Cichocki N."/>
            <person name="Veneault-Fourrey C."/>
            <person name="LaButti K."/>
            <person name="Lindquist E.A."/>
            <person name="Lipzen A."/>
            <person name="Lundell T."/>
            <person name="Morin E."/>
            <person name="Murat C."/>
            <person name="Riley R."/>
            <person name="Ohm R."/>
            <person name="Sun H."/>
            <person name="Tunlid A."/>
            <person name="Henrissat B."/>
            <person name="Grigoriev I.V."/>
            <person name="Hibbett D.S."/>
            <person name="Martin F."/>
        </authorList>
    </citation>
    <scope>NUCLEOTIDE SEQUENCE [LARGE SCALE GENOMIC DNA]</scope>
    <source>
        <strain evidence="9">MAFF 305830</strain>
    </source>
</reference>
<dbReference type="GO" id="GO:0003735">
    <property type="term" value="F:structural constituent of ribosome"/>
    <property type="evidence" value="ECO:0007669"/>
    <property type="project" value="UniProtKB-UniRule"/>
</dbReference>
<dbReference type="PANTHER" id="PTHR48277">
    <property type="entry name" value="MITOCHONDRIAL RIBOSOMAL PROTEIN S5"/>
    <property type="match status" value="1"/>
</dbReference>
<organism evidence="8 9">
    <name type="scientific">Serendipita vermifera MAFF 305830</name>
    <dbReference type="NCBI Taxonomy" id="933852"/>
    <lineage>
        <taxon>Eukaryota</taxon>
        <taxon>Fungi</taxon>
        <taxon>Dikarya</taxon>
        <taxon>Basidiomycota</taxon>
        <taxon>Agaricomycotina</taxon>
        <taxon>Agaricomycetes</taxon>
        <taxon>Sebacinales</taxon>
        <taxon>Serendipitaceae</taxon>
        <taxon>Serendipita</taxon>
    </lineage>
</organism>
<keyword evidence="9" id="KW-1185">Reference proteome</keyword>
<dbReference type="InterPro" id="IPR000851">
    <property type="entry name" value="Ribosomal_uS5"/>
</dbReference>
<dbReference type="InterPro" id="IPR014721">
    <property type="entry name" value="Ribsml_uS5_D2-typ_fold_subgr"/>
</dbReference>
<dbReference type="Pfam" id="PF00333">
    <property type="entry name" value="Ribosomal_S5"/>
    <property type="match status" value="1"/>
</dbReference>
<dbReference type="Proteomes" id="UP000054097">
    <property type="component" value="Unassembled WGS sequence"/>
</dbReference>
<dbReference type="GO" id="GO:0005840">
    <property type="term" value="C:ribosome"/>
    <property type="evidence" value="ECO:0007669"/>
    <property type="project" value="UniProtKB-KW"/>
</dbReference>
<dbReference type="FunFam" id="3.30.230.10:FF:000002">
    <property type="entry name" value="30S ribosomal protein S5"/>
    <property type="match status" value="1"/>
</dbReference>